<keyword evidence="9 11" id="KW-0862">Zinc</keyword>
<dbReference type="GO" id="GO:0008270">
    <property type="term" value="F:zinc ion binding"/>
    <property type="evidence" value="ECO:0007669"/>
    <property type="project" value="InterPro"/>
</dbReference>
<evidence type="ECO:0000256" key="6">
    <source>
        <dbReference type="ARBA" id="ARBA00022670"/>
    </source>
</evidence>
<evidence type="ECO:0000256" key="10">
    <source>
        <dbReference type="ARBA" id="ARBA00023049"/>
    </source>
</evidence>
<evidence type="ECO:0000313" key="13">
    <source>
        <dbReference type="Proteomes" id="UP001295684"/>
    </source>
</evidence>
<evidence type="ECO:0000256" key="8">
    <source>
        <dbReference type="ARBA" id="ARBA00022801"/>
    </source>
</evidence>
<dbReference type="InterPro" id="IPR023358">
    <property type="entry name" value="Peptidase_M18_dom2"/>
</dbReference>
<evidence type="ECO:0000256" key="7">
    <source>
        <dbReference type="ARBA" id="ARBA00022723"/>
    </source>
</evidence>
<evidence type="ECO:0000256" key="3">
    <source>
        <dbReference type="ARBA" id="ARBA00008290"/>
    </source>
</evidence>
<dbReference type="SUPFAM" id="SSF101821">
    <property type="entry name" value="Aminopeptidase/glucanase lid domain"/>
    <property type="match status" value="1"/>
</dbReference>
<evidence type="ECO:0000256" key="2">
    <source>
        <dbReference type="ARBA" id="ARBA00001947"/>
    </source>
</evidence>
<protein>
    <recommendedName>
        <fullName evidence="4">aspartyl aminopeptidase</fullName>
        <ecNumber evidence="4">3.4.11.21</ecNumber>
    </recommendedName>
</protein>
<keyword evidence="7 11" id="KW-0479">Metal-binding</keyword>
<dbReference type="Pfam" id="PF02127">
    <property type="entry name" value="Peptidase_M18"/>
    <property type="match status" value="1"/>
</dbReference>
<keyword evidence="10 11" id="KW-0482">Metalloprotease</keyword>
<dbReference type="FunFam" id="2.30.250.10:FF:000001">
    <property type="entry name" value="Aspartyl aminopeptidase 1"/>
    <property type="match status" value="1"/>
</dbReference>
<keyword evidence="8 11" id="KW-0378">Hydrolase</keyword>
<dbReference type="AlphaFoldDB" id="A0AAD1UHZ5"/>
<dbReference type="GO" id="GO:0006508">
    <property type="term" value="P:proteolysis"/>
    <property type="evidence" value="ECO:0007669"/>
    <property type="project" value="UniProtKB-KW"/>
</dbReference>
<dbReference type="InterPro" id="IPR001948">
    <property type="entry name" value="Peptidase_M18"/>
</dbReference>
<evidence type="ECO:0000256" key="11">
    <source>
        <dbReference type="RuleBase" id="RU004386"/>
    </source>
</evidence>
<evidence type="ECO:0000256" key="4">
    <source>
        <dbReference type="ARBA" id="ARBA00011965"/>
    </source>
</evidence>
<comment type="similarity">
    <text evidence="3 11">Belongs to the peptidase M18 family.</text>
</comment>
<proteinExistence type="inferred from homology"/>
<reference evidence="12" key="1">
    <citation type="submission" date="2023-07" db="EMBL/GenBank/DDBJ databases">
        <authorList>
            <consortium name="AG Swart"/>
            <person name="Singh M."/>
            <person name="Singh A."/>
            <person name="Seah K."/>
            <person name="Emmerich C."/>
        </authorList>
    </citation>
    <scope>NUCLEOTIDE SEQUENCE</scope>
    <source>
        <strain evidence="12">DP1</strain>
    </source>
</reference>
<evidence type="ECO:0000256" key="1">
    <source>
        <dbReference type="ARBA" id="ARBA00001335"/>
    </source>
</evidence>
<organism evidence="12 13">
    <name type="scientific">Euplotes crassus</name>
    <dbReference type="NCBI Taxonomy" id="5936"/>
    <lineage>
        <taxon>Eukaryota</taxon>
        <taxon>Sar</taxon>
        <taxon>Alveolata</taxon>
        <taxon>Ciliophora</taxon>
        <taxon>Intramacronucleata</taxon>
        <taxon>Spirotrichea</taxon>
        <taxon>Hypotrichia</taxon>
        <taxon>Euplotida</taxon>
        <taxon>Euplotidae</taxon>
        <taxon>Moneuplotes</taxon>
    </lineage>
</organism>
<dbReference type="GO" id="GO:0008237">
    <property type="term" value="F:metallopeptidase activity"/>
    <property type="evidence" value="ECO:0007669"/>
    <property type="project" value="UniProtKB-KW"/>
</dbReference>
<dbReference type="Proteomes" id="UP001295684">
    <property type="component" value="Unassembled WGS sequence"/>
</dbReference>
<dbReference type="SUPFAM" id="SSF53187">
    <property type="entry name" value="Zn-dependent exopeptidases"/>
    <property type="match status" value="1"/>
</dbReference>
<dbReference type="PANTHER" id="PTHR28570:SF3">
    <property type="entry name" value="ASPARTYL AMINOPEPTIDASE"/>
    <property type="match status" value="1"/>
</dbReference>
<dbReference type="Gene3D" id="2.30.250.10">
    <property type="entry name" value="Aminopeptidase i, Domain 2"/>
    <property type="match status" value="1"/>
</dbReference>
<keyword evidence="13" id="KW-1185">Reference proteome</keyword>
<dbReference type="EMBL" id="CAMPGE010008720">
    <property type="protein sequence ID" value="CAI2367608.1"/>
    <property type="molecule type" value="Genomic_DNA"/>
</dbReference>
<dbReference type="EC" id="3.4.11.21" evidence="4"/>
<gene>
    <name evidence="12" type="ORF">ECRASSUSDP1_LOCUS8896</name>
</gene>
<dbReference type="Gene3D" id="3.40.630.10">
    <property type="entry name" value="Zn peptidases"/>
    <property type="match status" value="1"/>
</dbReference>
<keyword evidence="5 11" id="KW-0031">Aminopeptidase</keyword>
<dbReference type="PRINTS" id="PR00932">
    <property type="entry name" value="AMINO1PTASE"/>
</dbReference>
<name>A0AAD1UHZ5_EUPCR</name>
<evidence type="ECO:0000256" key="9">
    <source>
        <dbReference type="ARBA" id="ARBA00022833"/>
    </source>
</evidence>
<dbReference type="NCBIfam" id="NF002759">
    <property type="entry name" value="PRK02813.1"/>
    <property type="match status" value="1"/>
</dbReference>
<evidence type="ECO:0000313" key="12">
    <source>
        <dbReference type="EMBL" id="CAI2367608.1"/>
    </source>
</evidence>
<dbReference type="GO" id="GO:0005737">
    <property type="term" value="C:cytoplasm"/>
    <property type="evidence" value="ECO:0007669"/>
    <property type="project" value="UniProtKB-ARBA"/>
</dbReference>
<sequence>MEKKKLTKELFTEAQTYAQTIVDGLNTSVSPFHSVETVKKLLHAEDFQQVKETEEWALETGKKYYFTRNNSSICAFTVGKKVKEGSPPDSFKLVGCHTDSPTIRIAPISNIDTVGYKEIGIQWYGGGIWHTWLDRDLTFAGRVVIYNEETGKLEDRLWHHEEPLIRIPNMAPHLCSQEERTTLKLNKETHLKPIIATSIIDALMDQDAKTDEEEKKEDEESRYSIEKKHLKSFLDLIASEIGTTAENIVDFELSMVDTNKSQIMGLHKEFISSGRLDNMLSSLTATHAICDISKDIPDDQSVNLIYLFDHEEIGSRSDQGADGALVKDSLERIYATFNGGSADVGYKAALRHSLCISADMAHAIHPNYTHKHQAQHTPAMHKGIVLKINCNQRYMTDSVNSAIIREIANRADVPLQDFMVKQDLPCGSTIGPALAATVGMKTIDIGAPQLAMHSCREICGTTDAIYYHKLFAEFFRSFKEVAGDLLDH</sequence>
<dbReference type="PANTHER" id="PTHR28570">
    <property type="entry name" value="ASPARTYL AMINOPEPTIDASE"/>
    <property type="match status" value="1"/>
</dbReference>
<keyword evidence="6 11" id="KW-0645">Protease</keyword>
<evidence type="ECO:0000256" key="5">
    <source>
        <dbReference type="ARBA" id="ARBA00022438"/>
    </source>
</evidence>
<accession>A0AAD1UHZ5</accession>
<dbReference type="GO" id="GO:0004177">
    <property type="term" value="F:aminopeptidase activity"/>
    <property type="evidence" value="ECO:0007669"/>
    <property type="project" value="UniProtKB-KW"/>
</dbReference>
<comment type="cofactor">
    <cofactor evidence="2">
        <name>Zn(2+)</name>
        <dbReference type="ChEBI" id="CHEBI:29105"/>
    </cofactor>
</comment>
<dbReference type="CDD" id="cd05658">
    <property type="entry name" value="M18_DAP"/>
    <property type="match status" value="1"/>
</dbReference>
<comment type="caution">
    <text evidence="12">The sequence shown here is derived from an EMBL/GenBank/DDBJ whole genome shotgun (WGS) entry which is preliminary data.</text>
</comment>
<comment type="catalytic activity">
    <reaction evidence="1">
        <text>Release of an N-terminal aspartate or glutamate from a peptide, with a preference for aspartate.</text>
        <dbReference type="EC" id="3.4.11.21"/>
    </reaction>
</comment>